<dbReference type="PANTHER" id="PTHR46696">
    <property type="entry name" value="P450, PUTATIVE (EUROFUNG)-RELATED"/>
    <property type="match status" value="1"/>
</dbReference>
<dbReference type="Proteomes" id="UP000661858">
    <property type="component" value="Unassembled WGS sequence"/>
</dbReference>
<keyword evidence="5 7" id="KW-0408">Iron</keyword>
<gene>
    <name evidence="8" type="ORF">JK359_12035</name>
</gene>
<evidence type="ECO:0000256" key="1">
    <source>
        <dbReference type="ARBA" id="ARBA00010617"/>
    </source>
</evidence>
<keyword evidence="3 7" id="KW-0479">Metal-binding</keyword>
<evidence type="ECO:0000256" key="3">
    <source>
        <dbReference type="ARBA" id="ARBA00022723"/>
    </source>
</evidence>
<comment type="similarity">
    <text evidence="1 7">Belongs to the cytochrome P450 family.</text>
</comment>
<evidence type="ECO:0000256" key="5">
    <source>
        <dbReference type="ARBA" id="ARBA00023004"/>
    </source>
</evidence>
<evidence type="ECO:0000256" key="7">
    <source>
        <dbReference type="RuleBase" id="RU000461"/>
    </source>
</evidence>
<dbReference type="PANTHER" id="PTHR46696:SF6">
    <property type="entry name" value="P450, PUTATIVE (EUROFUNG)-RELATED"/>
    <property type="match status" value="1"/>
</dbReference>
<evidence type="ECO:0000313" key="8">
    <source>
        <dbReference type="EMBL" id="MBL1082700.1"/>
    </source>
</evidence>
<dbReference type="Pfam" id="PF00067">
    <property type="entry name" value="p450"/>
    <property type="match status" value="1"/>
</dbReference>
<dbReference type="RefSeq" id="WP_201834864.1">
    <property type="nucleotide sequence ID" value="NZ_JAERRK010000005.1"/>
</dbReference>
<dbReference type="SUPFAM" id="SSF48264">
    <property type="entry name" value="Cytochrome P450"/>
    <property type="match status" value="1"/>
</dbReference>
<dbReference type="Gene3D" id="1.10.630.10">
    <property type="entry name" value="Cytochrome P450"/>
    <property type="match status" value="1"/>
</dbReference>
<proteinExistence type="inferred from homology"/>
<dbReference type="PRINTS" id="PR00359">
    <property type="entry name" value="BP450"/>
</dbReference>
<dbReference type="FunFam" id="1.10.630.10:FF:000018">
    <property type="entry name" value="Cytochrome P450 monooxygenase"/>
    <property type="match status" value="1"/>
</dbReference>
<evidence type="ECO:0000256" key="6">
    <source>
        <dbReference type="ARBA" id="ARBA00023033"/>
    </source>
</evidence>
<dbReference type="PRINTS" id="PR00385">
    <property type="entry name" value="P450"/>
</dbReference>
<dbReference type="EMBL" id="JAERRK010000005">
    <property type="protein sequence ID" value="MBL1082700.1"/>
    <property type="molecule type" value="Genomic_DNA"/>
</dbReference>
<evidence type="ECO:0000256" key="4">
    <source>
        <dbReference type="ARBA" id="ARBA00023002"/>
    </source>
</evidence>
<dbReference type="GO" id="GO:0016705">
    <property type="term" value="F:oxidoreductase activity, acting on paired donors, with incorporation or reduction of molecular oxygen"/>
    <property type="evidence" value="ECO:0007669"/>
    <property type="project" value="InterPro"/>
</dbReference>
<dbReference type="InterPro" id="IPR002397">
    <property type="entry name" value="Cyt_P450_B"/>
</dbReference>
<protein>
    <submittedName>
        <fullName evidence="8">Cytochrome P450</fullName>
    </submittedName>
</protein>
<dbReference type="CDD" id="cd11031">
    <property type="entry name" value="Cyp158A-like"/>
    <property type="match status" value="1"/>
</dbReference>
<dbReference type="GO" id="GO:0005506">
    <property type="term" value="F:iron ion binding"/>
    <property type="evidence" value="ECO:0007669"/>
    <property type="project" value="InterPro"/>
</dbReference>
<organism evidence="8 9">
    <name type="scientific">Streptomyces actinomycinicus</name>
    <dbReference type="NCBI Taxonomy" id="1695166"/>
    <lineage>
        <taxon>Bacteria</taxon>
        <taxon>Bacillati</taxon>
        <taxon>Actinomycetota</taxon>
        <taxon>Actinomycetes</taxon>
        <taxon>Kitasatosporales</taxon>
        <taxon>Streptomycetaceae</taxon>
        <taxon>Streptomyces</taxon>
    </lineage>
</organism>
<keyword evidence="6 7" id="KW-0503">Monooxygenase</keyword>
<evidence type="ECO:0000313" key="9">
    <source>
        <dbReference type="Proteomes" id="UP000661858"/>
    </source>
</evidence>
<dbReference type="InterPro" id="IPR001128">
    <property type="entry name" value="Cyt_P450"/>
</dbReference>
<keyword evidence="2 7" id="KW-0349">Heme</keyword>
<evidence type="ECO:0000256" key="2">
    <source>
        <dbReference type="ARBA" id="ARBA00022617"/>
    </source>
</evidence>
<dbReference type="InterPro" id="IPR036396">
    <property type="entry name" value="Cyt_P450_sf"/>
</dbReference>
<dbReference type="AlphaFoldDB" id="A0A937EIH7"/>
<reference evidence="8" key="1">
    <citation type="submission" date="2021-01" db="EMBL/GenBank/DDBJ databases">
        <title>WGS of actinomycetes isolated from Thailand.</title>
        <authorList>
            <person name="Thawai C."/>
        </authorList>
    </citation>
    <scope>NUCLEOTIDE SEQUENCE</scope>
    <source>
        <strain evidence="8">RCU-197</strain>
    </source>
</reference>
<dbReference type="GO" id="GO:0004497">
    <property type="term" value="F:monooxygenase activity"/>
    <property type="evidence" value="ECO:0007669"/>
    <property type="project" value="UniProtKB-KW"/>
</dbReference>
<sequence>MSEEHPTIAYPVVRTDPTRPPEEYARLRREQPVCPITLATGDPAYLVTRYDDVRTVLADRRFSRALMLEPDAPRFQAAAPSPDVILNMDPPRHTRVRKFASQAFTPRRVDELRPRMEVIVGEVLDEMAAGPRPADLNEAFGRPIPLRIVCEMLGVPLEDQEQFVGWTERMMSLRDHPPEEVRRAYMDMRAYFSDLVDRKRADPQDDLLSALTTLTDHEGPLTQAELVGMGTALLVAGHDTSITVFASSVLTLLRHPEQLAELRKDPSLWPAAVEELLRLDNPGGVISPRRASTDIRLGDTVIPAGAAVMQHIGSACRDESVFQDPERFDLHRTGSTQLFFGHGPHYCIGAPLARAEMEIGLRMLFERFPGLRLAVDPRSLKWRDFAALGGYTEFPVTWG</sequence>
<dbReference type="PROSITE" id="PS00086">
    <property type="entry name" value="CYTOCHROME_P450"/>
    <property type="match status" value="1"/>
</dbReference>
<dbReference type="InterPro" id="IPR017972">
    <property type="entry name" value="Cyt_P450_CS"/>
</dbReference>
<keyword evidence="9" id="KW-1185">Reference proteome</keyword>
<comment type="caution">
    <text evidence="8">The sequence shown here is derived from an EMBL/GenBank/DDBJ whole genome shotgun (WGS) entry which is preliminary data.</text>
</comment>
<dbReference type="GO" id="GO:0020037">
    <property type="term" value="F:heme binding"/>
    <property type="evidence" value="ECO:0007669"/>
    <property type="project" value="InterPro"/>
</dbReference>
<name>A0A937EIH7_9ACTN</name>
<keyword evidence="4 7" id="KW-0560">Oxidoreductase</keyword>
<accession>A0A937EIH7</accession>